<dbReference type="OrthoDB" id="9793058at2"/>
<dbReference type="RefSeq" id="WP_007146427.1">
    <property type="nucleotide sequence ID" value="NZ_AFIG01000003.1"/>
</dbReference>
<gene>
    <name evidence="1" type="ORF">MAMP_00530</name>
</gene>
<keyword evidence="2" id="KW-1185">Reference proteome</keyword>
<dbReference type="AlphaFoldDB" id="F5T2F3"/>
<dbReference type="InterPro" id="IPR036196">
    <property type="entry name" value="Ptyr_pPase_sf"/>
</dbReference>
<dbReference type="STRING" id="1026882.MAMP_00530"/>
<protein>
    <submittedName>
        <fullName evidence="1">Uncharacterized protein</fullName>
    </submittedName>
</protein>
<evidence type="ECO:0000313" key="1">
    <source>
        <dbReference type="EMBL" id="EGL53177.1"/>
    </source>
</evidence>
<dbReference type="SUPFAM" id="SSF52788">
    <property type="entry name" value="Phosphotyrosine protein phosphatases I"/>
    <property type="match status" value="1"/>
</dbReference>
<accession>F5T2F3</accession>
<reference evidence="1 2" key="1">
    <citation type="journal article" date="2011" name="J. Bacteriol.">
        <title>Draft genome sequence of Methylophaga aminisulfidivorans MP T.</title>
        <authorList>
            <person name="Han G.H."/>
            <person name="Kim W."/>
            <person name="Chun J."/>
            <person name="Kim S.W."/>
        </authorList>
    </citation>
    <scope>NUCLEOTIDE SEQUENCE [LARGE SCALE GENOMIC DNA]</scope>
    <source>
        <strain evidence="2">MP(T)</strain>
    </source>
</reference>
<name>F5T2F3_9GAMM</name>
<dbReference type="Proteomes" id="UP000003544">
    <property type="component" value="Unassembled WGS sequence"/>
</dbReference>
<dbReference type="EMBL" id="AFIG01000003">
    <property type="protein sequence ID" value="EGL53177.1"/>
    <property type="molecule type" value="Genomic_DNA"/>
</dbReference>
<proteinExistence type="predicted"/>
<sequence length="130" mass="14757">MQKICFQCQENPVYAYLATLLLNKAGGNDFRGYCHDITLDTEVSEAIAYSKLIPHQTTPMSLTEQYDFSIQLCDKQSESCPQNDGSSKQLCWHLDIISLPQNMASWISVIRELSNRIHLFTLVKSKPGIE</sequence>
<evidence type="ECO:0000313" key="2">
    <source>
        <dbReference type="Proteomes" id="UP000003544"/>
    </source>
</evidence>
<comment type="caution">
    <text evidence="1">The sequence shown here is derived from an EMBL/GenBank/DDBJ whole genome shotgun (WGS) entry which is preliminary data.</text>
</comment>
<organism evidence="1 2">
    <name type="scientific">Methylophaga aminisulfidivorans MP</name>
    <dbReference type="NCBI Taxonomy" id="1026882"/>
    <lineage>
        <taxon>Bacteria</taxon>
        <taxon>Pseudomonadati</taxon>
        <taxon>Pseudomonadota</taxon>
        <taxon>Gammaproteobacteria</taxon>
        <taxon>Thiotrichales</taxon>
        <taxon>Piscirickettsiaceae</taxon>
        <taxon>Methylophaga</taxon>
    </lineage>
</organism>